<evidence type="ECO:0000256" key="1">
    <source>
        <dbReference type="SAM" id="MobiDB-lite"/>
    </source>
</evidence>
<evidence type="ECO:0000313" key="2">
    <source>
        <dbReference type="EMBL" id="VTJ68599.1"/>
    </source>
</evidence>
<evidence type="ECO:0000313" key="3">
    <source>
        <dbReference type="Proteomes" id="UP000335636"/>
    </source>
</evidence>
<comment type="caution">
    <text evidence="2">The sequence shown here is derived from an EMBL/GenBank/DDBJ whole genome shotgun (WGS) entry which is preliminary data.</text>
</comment>
<dbReference type="Proteomes" id="UP000335636">
    <property type="component" value="Unassembled WGS sequence"/>
</dbReference>
<sequence>SYSSPEVRRAGLGLLEKQPQQGDSDRHRAEDTSGFCFPARSEDSLQPTISL</sequence>
<protein>
    <submittedName>
        <fullName evidence="2">Uncharacterized protein</fullName>
    </submittedName>
</protein>
<proteinExistence type="predicted"/>
<reference evidence="2" key="1">
    <citation type="submission" date="2019-04" db="EMBL/GenBank/DDBJ databases">
        <authorList>
            <person name="Alioto T."/>
            <person name="Alioto T."/>
        </authorList>
    </citation>
    <scope>NUCLEOTIDE SEQUENCE [LARGE SCALE GENOMIC DNA]</scope>
</reference>
<accession>A0A5E4BI46</accession>
<feature type="non-terminal residue" evidence="2">
    <location>
        <position position="1"/>
    </location>
</feature>
<feature type="region of interest" description="Disordered" evidence="1">
    <location>
        <begin position="1"/>
        <end position="51"/>
    </location>
</feature>
<feature type="non-terminal residue" evidence="2">
    <location>
        <position position="51"/>
    </location>
</feature>
<dbReference type="EMBL" id="CABDUW010000435">
    <property type="protein sequence ID" value="VTJ68599.1"/>
    <property type="molecule type" value="Genomic_DNA"/>
</dbReference>
<dbReference type="AlphaFoldDB" id="A0A5E4BI46"/>
<keyword evidence="3" id="KW-1185">Reference proteome</keyword>
<organism evidence="2 3">
    <name type="scientific">Marmota monax</name>
    <name type="common">Woodchuck</name>
    <dbReference type="NCBI Taxonomy" id="9995"/>
    <lineage>
        <taxon>Eukaryota</taxon>
        <taxon>Metazoa</taxon>
        <taxon>Chordata</taxon>
        <taxon>Craniata</taxon>
        <taxon>Vertebrata</taxon>
        <taxon>Euteleostomi</taxon>
        <taxon>Mammalia</taxon>
        <taxon>Eutheria</taxon>
        <taxon>Euarchontoglires</taxon>
        <taxon>Glires</taxon>
        <taxon>Rodentia</taxon>
        <taxon>Sciuromorpha</taxon>
        <taxon>Sciuridae</taxon>
        <taxon>Xerinae</taxon>
        <taxon>Marmotini</taxon>
        <taxon>Marmota</taxon>
    </lineage>
</organism>
<gene>
    <name evidence="2" type="ORF">MONAX_5E017945</name>
</gene>
<name>A0A5E4BI46_MARMO</name>